<reference evidence="7 8" key="1">
    <citation type="submission" date="2023-07" db="EMBL/GenBank/DDBJ databases">
        <title>Functional and genomic diversity of the sorghum phyllosphere microbiome.</title>
        <authorList>
            <person name="Shade A."/>
        </authorList>
    </citation>
    <scope>NUCLEOTIDE SEQUENCE [LARGE SCALE GENOMIC DNA]</scope>
    <source>
        <strain evidence="7 8">SORGH_AS_1064</strain>
    </source>
</reference>
<accession>A0ABU0TN06</accession>
<dbReference type="SUPFAM" id="SSF48452">
    <property type="entry name" value="TPR-like"/>
    <property type="match status" value="2"/>
</dbReference>
<feature type="domain" description="HTH araC/xylS-type" evidence="6">
    <location>
        <begin position="409"/>
        <end position="514"/>
    </location>
</feature>
<dbReference type="Pfam" id="PF12833">
    <property type="entry name" value="HTH_18"/>
    <property type="match status" value="1"/>
</dbReference>
<organism evidence="7 8">
    <name type="scientific">Chryseobacterium camelliae</name>
    <dbReference type="NCBI Taxonomy" id="1265445"/>
    <lineage>
        <taxon>Bacteria</taxon>
        <taxon>Pseudomonadati</taxon>
        <taxon>Bacteroidota</taxon>
        <taxon>Flavobacteriia</taxon>
        <taxon>Flavobacteriales</taxon>
        <taxon>Weeksellaceae</taxon>
        <taxon>Chryseobacterium group</taxon>
        <taxon>Chryseobacterium</taxon>
    </lineage>
</organism>
<dbReference type="Gene3D" id="1.25.40.10">
    <property type="entry name" value="Tetratricopeptide repeat domain"/>
    <property type="match status" value="1"/>
</dbReference>
<keyword evidence="2" id="KW-0238">DNA-binding</keyword>
<evidence type="ECO:0000259" key="6">
    <source>
        <dbReference type="PROSITE" id="PS01124"/>
    </source>
</evidence>
<sequence length="519" mass="59733">MLIKKIILLFFLSVFWTHSFSQQPFDFEGQYVRARYLTSKFPDSSDIVLNNIIEAAQKDNQPEYLAKAYYLKSFNSYVRSDADNAIRYAGIVLEISEKNHYAVGKALSYRMYGTQYAKLGLLEQAEESLSKGIAEIEHLNTDEGHELRGMIYNSYLILLNEKEYKRKLYYSEKSISEYLQIRNLARRNELLVSAYSNMGYNLSEVNKFKASMLYLKKALGLVGSGNNYLRCHILHDIGFAFSKNKQPDSAIHYYRKALDLANTYGFNEKKIEITGNLEEAYADKAEPDSAKTYKFQHLNLKDGFSYNKSIAVGKVLASEKKEYSQKLNQSRLISNSLMVACILLICLLGIIIYRIRKQKKKNMQITADVYERGIIQVPYEKDTDEIAETNESTGPPEIKMSPEVEENILRGLQAFEENLEFNSRNVAKYYLANNLNVNSKYLSAVIKKHKKANFNQYINSLRIGYIVDQLKNDPQYRKYKINHLAEISGYSSHSAFSHEFKKIVGIHPSAFIKNLTLVS</sequence>
<gene>
    <name evidence="7" type="ORF">QE404_003570</name>
</gene>
<keyword evidence="5" id="KW-0732">Signal</keyword>
<evidence type="ECO:0000313" key="7">
    <source>
        <dbReference type="EMBL" id="MDQ1098423.1"/>
    </source>
</evidence>
<feature type="signal peptide" evidence="5">
    <location>
        <begin position="1"/>
        <end position="21"/>
    </location>
</feature>
<dbReference type="SMART" id="SM00342">
    <property type="entry name" value="HTH_ARAC"/>
    <property type="match status" value="1"/>
</dbReference>
<feature type="transmembrane region" description="Helical" evidence="4">
    <location>
        <begin position="332"/>
        <end position="353"/>
    </location>
</feature>
<keyword evidence="1" id="KW-0805">Transcription regulation</keyword>
<evidence type="ECO:0000256" key="4">
    <source>
        <dbReference type="SAM" id="Phobius"/>
    </source>
</evidence>
<evidence type="ECO:0000256" key="1">
    <source>
        <dbReference type="ARBA" id="ARBA00023015"/>
    </source>
</evidence>
<keyword evidence="4" id="KW-0472">Membrane</keyword>
<dbReference type="PANTHER" id="PTHR43280">
    <property type="entry name" value="ARAC-FAMILY TRANSCRIPTIONAL REGULATOR"/>
    <property type="match status" value="1"/>
</dbReference>
<keyword evidence="4" id="KW-1133">Transmembrane helix</keyword>
<dbReference type="EMBL" id="JAUTAL010000001">
    <property type="protein sequence ID" value="MDQ1098423.1"/>
    <property type="molecule type" value="Genomic_DNA"/>
</dbReference>
<dbReference type="PANTHER" id="PTHR43280:SF2">
    <property type="entry name" value="HTH-TYPE TRANSCRIPTIONAL REGULATOR EXSA"/>
    <property type="match status" value="1"/>
</dbReference>
<keyword evidence="3" id="KW-0804">Transcription</keyword>
<dbReference type="Gene3D" id="1.10.10.60">
    <property type="entry name" value="Homeodomain-like"/>
    <property type="match status" value="2"/>
</dbReference>
<evidence type="ECO:0000256" key="2">
    <source>
        <dbReference type="ARBA" id="ARBA00023125"/>
    </source>
</evidence>
<dbReference type="InterPro" id="IPR018060">
    <property type="entry name" value="HTH_AraC"/>
</dbReference>
<protein>
    <submittedName>
        <fullName evidence="7">AraC-like DNA-binding protein</fullName>
    </submittedName>
</protein>
<name>A0ABU0TN06_9FLAO</name>
<dbReference type="RefSeq" id="WP_307452670.1">
    <property type="nucleotide sequence ID" value="NZ_JAUTAL010000001.1"/>
</dbReference>
<dbReference type="InterPro" id="IPR009057">
    <property type="entry name" value="Homeodomain-like_sf"/>
</dbReference>
<dbReference type="SMART" id="SM00028">
    <property type="entry name" value="TPR"/>
    <property type="match status" value="4"/>
</dbReference>
<comment type="caution">
    <text evidence="7">The sequence shown here is derived from an EMBL/GenBank/DDBJ whole genome shotgun (WGS) entry which is preliminary data.</text>
</comment>
<evidence type="ECO:0000313" key="8">
    <source>
        <dbReference type="Proteomes" id="UP001225072"/>
    </source>
</evidence>
<feature type="chain" id="PRO_5045999357" evidence="5">
    <location>
        <begin position="22"/>
        <end position="519"/>
    </location>
</feature>
<evidence type="ECO:0000256" key="5">
    <source>
        <dbReference type="SAM" id="SignalP"/>
    </source>
</evidence>
<dbReference type="PROSITE" id="PS01124">
    <property type="entry name" value="HTH_ARAC_FAMILY_2"/>
    <property type="match status" value="1"/>
</dbReference>
<keyword evidence="8" id="KW-1185">Reference proteome</keyword>
<proteinExistence type="predicted"/>
<dbReference type="Proteomes" id="UP001225072">
    <property type="component" value="Unassembled WGS sequence"/>
</dbReference>
<dbReference type="InterPro" id="IPR019734">
    <property type="entry name" value="TPR_rpt"/>
</dbReference>
<dbReference type="InterPro" id="IPR011990">
    <property type="entry name" value="TPR-like_helical_dom_sf"/>
</dbReference>
<evidence type="ECO:0000256" key="3">
    <source>
        <dbReference type="ARBA" id="ARBA00023163"/>
    </source>
</evidence>
<dbReference type="SUPFAM" id="SSF46689">
    <property type="entry name" value="Homeodomain-like"/>
    <property type="match status" value="1"/>
</dbReference>
<keyword evidence="4" id="KW-0812">Transmembrane</keyword>